<dbReference type="Proteomes" id="UP000625631">
    <property type="component" value="Unassembled WGS sequence"/>
</dbReference>
<reference evidence="9 10" key="1">
    <citation type="submission" date="2020-12" db="EMBL/GenBank/DDBJ databases">
        <title>Hymenobacter sp.</title>
        <authorList>
            <person name="Kim M.K."/>
        </authorList>
    </citation>
    <scope>NUCLEOTIDE SEQUENCE [LARGE SCALE GENOMIC DNA]</scope>
    <source>
        <strain evidence="9 10">BT442</strain>
    </source>
</reference>
<keyword evidence="5" id="KW-0418">Kinase</keyword>
<dbReference type="SMART" id="SM00387">
    <property type="entry name" value="HATPase_c"/>
    <property type="match status" value="1"/>
</dbReference>
<dbReference type="SMART" id="SM00388">
    <property type="entry name" value="HisKA"/>
    <property type="match status" value="1"/>
</dbReference>
<protein>
    <recommendedName>
        <fullName evidence="2">histidine kinase</fullName>
        <ecNumber evidence="2">2.7.13.3</ecNumber>
    </recommendedName>
</protein>
<comment type="catalytic activity">
    <reaction evidence="1">
        <text>ATP + protein L-histidine = ADP + protein N-phospho-L-histidine.</text>
        <dbReference type="EC" id="2.7.13.3"/>
    </reaction>
</comment>
<dbReference type="Pfam" id="PF02518">
    <property type="entry name" value="HATPase_c"/>
    <property type="match status" value="1"/>
</dbReference>
<dbReference type="InterPro" id="IPR003661">
    <property type="entry name" value="HisK_dim/P_dom"/>
</dbReference>
<dbReference type="EC" id="2.7.13.3" evidence="2"/>
<name>A0ABS0QCJ6_9BACT</name>
<sequence length="1101" mass="123584">MSAPASSVPAPFFEPDTLLHELMAVSLTGINLLRPCYGPTGELDDFAPEYFNPAAQRMTGLPEQPAGTARTLFPNIFANGIFDFYRQVFETGEPGRFELYYQADSLDNYFLVAARRSGELLLVSFTDMSDQPRTAAENALRAAQAAEQAARAEAEAQRRRFHEVLMQLPAHVAVYHGPDHIYQFVNPAYQRVFPHRSFAGRPFREAMPESEGLGVIALFDRVYQTGEPFYAQGLEGWFDFQGTGQPEQFFFDLSLHPLRDAQGRIDGILDFSYNVTEQVRARRQVEQLNQELEARVQERTHEAQTARAQAEWQRARLEQFFMQAPAAICVFDGPEFRYELVNPAYQALFAGRPRVGLTLLDALPELAGQRALRTMQEVYDTGQTHREAGVLVRLARPGDGQLEDRYFDYIQQARRDEHGRVDGVLVFAYEVTDQTLARQRTEALQAELLAAAQRQAQERETFYQVFEQTPALVCILRGPEHRYEYLNSAYQRQFPGRQLAGRPVAEALPETVEQGFIALLDGVYHTGQTYFGQELLLTIEATANAPAQSDYYNLTYQAYREQGQIVGVCVFAYVVTEQVRARRQNEALQAELLAAAQDQAREREELYQAFSQSAALILLLRGPEHRIEYVNEAYARLFPGRGLHGSPIAASLPEAEADGFTALLDGVYHTGQPYVGTEVPLTFRPDEGGPAHTIYFNFTYQAYQQHGHTQGVSVFAYDVTEQVRARQEREAQRQQLAAIFEQAPVAICLFSGPGFVLDLVNPPMGEMLGRPLDQLVGRPFFAAVPEVAEQGLPALLEAVRRTGTPFVAQEQEIRLARHRPGETGFFNFTYQPLRDAQGNVTDITCVAVEVTGQVLARRQVGATNQELAAANQQLSRTNVDLDNFIYTASHDLKAPITNIEGLLDTLHHELPEQPPTGEVAYILNLMQGAVERFKRTIDHLTEVSKLQKEHDPPTAHVALAPVLEDVRLDLAPLLRQTGGRLHLPTQACPPLRFSEKNLRSVVYNLLSNALKYRHPDRRPDVHVRCRQEAGYVVLEVQDNGLGLDLAREAQLFAMFQRLHTHVEGSGLGLYMVKRMLENAGGKITVQSQVGEGTTFAVYFPH</sequence>
<evidence type="ECO:0000256" key="6">
    <source>
        <dbReference type="SAM" id="Coils"/>
    </source>
</evidence>
<dbReference type="SUPFAM" id="SSF47384">
    <property type="entry name" value="Homodimeric domain of signal transducing histidine kinase"/>
    <property type="match status" value="1"/>
</dbReference>
<dbReference type="InterPro" id="IPR005467">
    <property type="entry name" value="His_kinase_dom"/>
</dbReference>
<dbReference type="InterPro" id="IPR052162">
    <property type="entry name" value="Sensor_kinase/Photoreceptor"/>
</dbReference>
<dbReference type="InterPro" id="IPR013656">
    <property type="entry name" value="PAS_4"/>
</dbReference>
<keyword evidence="10" id="KW-1185">Reference proteome</keyword>
<feature type="coiled-coil region" evidence="6">
    <location>
        <begin position="133"/>
        <end position="160"/>
    </location>
</feature>
<feature type="coiled-coil region" evidence="6">
    <location>
        <begin position="275"/>
        <end position="309"/>
    </location>
</feature>
<keyword evidence="3" id="KW-0597">Phosphoprotein</keyword>
<feature type="domain" description="PAC" evidence="8">
    <location>
        <begin position="809"/>
        <end position="862"/>
    </location>
</feature>
<dbReference type="InterPro" id="IPR004358">
    <property type="entry name" value="Sig_transdc_His_kin-like_C"/>
</dbReference>
<keyword evidence="4" id="KW-0808">Transferase</keyword>
<evidence type="ECO:0000259" key="8">
    <source>
        <dbReference type="PROSITE" id="PS50113"/>
    </source>
</evidence>
<evidence type="ECO:0000256" key="3">
    <source>
        <dbReference type="ARBA" id="ARBA00022553"/>
    </source>
</evidence>
<dbReference type="NCBIfam" id="TIGR00229">
    <property type="entry name" value="sensory_box"/>
    <property type="match status" value="1"/>
</dbReference>
<dbReference type="InterPro" id="IPR003594">
    <property type="entry name" value="HATPase_dom"/>
</dbReference>
<dbReference type="RefSeq" id="WP_198076865.1">
    <property type="nucleotide sequence ID" value="NZ_JAEDAE010000013.1"/>
</dbReference>
<organism evidence="9 10">
    <name type="scientific">Hymenobacter negativus</name>
    <dbReference type="NCBI Taxonomy" id="2795026"/>
    <lineage>
        <taxon>Bacteria</taxon>
        <taxon>Pseudomonadati</taxon>
        <taxon>Bacteroidota</taxon>
        <taxon>Cytophagia</taxon>
        <taxon>Cytophagales</taxon>
        <taxon>Hymenobacteraceae</taxon>
        <taxon>Hymenobacter</taxon>
    </lineage>
</organism>
<feature type="domain" description="Histidine kinase" evidence="7">
    <location>
        <begin position="887"/>
        <end position="1101"/>
    </location>
</feature>
<dbReference type="CDD" id="cd00130">
    <property type="entry name" value="PAS"/>
    <property type="match status" value="1"/>
</dbReference>
<dbReference type="Gene3D" id="3.30.565.10">
    <property type="entry name" value="Histidine kinase-like ATPase, C-terminal domain"/>
    <property type="match status" value="1"/>
</dbReference>
<dbReference type="PROSITE" id="PS50109">
    <property type="entry name" value="HIS_KIN"/>
    <property type="match status" value="1"/>
</dbReference>
<comment type="caution">
    <text evidence="9">The sequence shown here is derived from an EMBL/GenBank/DDBJ whole genome shotgun (WGS) entry which is preliminary data.</text>
</comment>
<dbReference type="PRINTS" id="PR00344">
    <property type="entry name" value="BCTRLSENSOR"/>
</dbReference>
<evidence type="ECO:0000256" key="5">
    <source>
        <dbReference type="ARBA" id="ARBA00022777"/>
    </source>
</evidence>
<feature type="coiled-coil region" evidence="6">
    <location>
        <begin position="578"/>
        <end position="605"/>
    </location>
</feature>
<evidence type="ECO:0000259" key="7">
    <source>
        <dbReference type="PROSITE" id="PS50109"/>
    </source>
</evidence>
<dbReference type="PANTHER" id="PTHR43304:SF1">
    <property type="entry name" value="PAC DOMAIN-CONTAINING PROTEIN"/>
    <property type="match status" value="1"/>
</dbReference>
<accession>A0ABS0QCJ6</accession>
<dbReference type="Pfam" id="PF08448">
    <property type="entry name" value="PAS_4"/>
    <property type="match status" value="5"/>
</dbReference>
<dbReference type="SUPFAM" id="SSF55874">
    <property type="entry name" value="ATPase domain of HSP90 chaperone/DNA topoisomerase II/histidine kinase"/>
    <property type="match status" value="1"/>
</dbReference>
<keyword evidence="6" id="KW-0175">Coiled coil</keyword>
<dbReference type="Gene3D" id="1.10.287.130">
    <property type="match status" value="1"/>
</dbReference>
<dbReference type="InterPro" id="IPR000014">
    <property type="entry name" value="PAS"/>
</dbReference>
<proteinExistence type="predicted"/>
<evidence type="ECO:0000313" key="10">
    <source>
        <dbReference type="Proteomes" id="UP000625631"/>
    </source>
</evidence>
<evidence type="ECO:0000256" key="4">
    <source>
        <dbReference type="ARBA" id="ARBA00022679"/>
    </source>
</evidence>
<dbReference type="InterPro" id="IPR000700">
    <property type="entry name" value="PAS-assoc_C"/>
</dbReference>
<dbReference type="SUPFAM" id="SSF55785">
    <property type="entry name" value="PYP-like sensor domain (PAS domain)"/>
    <property type="match status" value="5"/>
</dbReference>
<dbReference type="SMART" id="SM00091">
    <property type="entry name" value="PAS"/>
    <property type="match status" value="6"/>
</dbReference>
<evidence type="ECO:0000256" key="2">
    <source>
        <dbReference type="ARBA" id="ARBA00012438"/>
    </source>
</evidence>
<dbReference type="PROSITE" id="PS50113">
    <property type="entry name" value="PAC"/>
    <property type="match status" value="1"/>
</dbReference>
<gene>
    <name evidence="9" type="ORF">I7X13_20180</name>
</gene>
<evidence type="ECO:0000256" key="1">
    <source>
        <dbReference type="ARBA" id="ARBA00000085"/>
    </source>
</evidence>
<dbReference type="InterPro" id="IPR036890">
    <property type="entry name" value="HATPase_C_sf"/>
</dbReference>
<dbReference type="InterPro" id="IPR035965">
    <property type="entry name" value="PAS-like_dom_sf"/>
</dbReference>
<dbReference type="Gene3D" id="3.30.450.20">
    <property type="entry name" value="PAS domain"/>
    <property type="match status" value="6"/>
</dbReference>
<dbReference type="CDD" id="cd00082">
    <property type="entry name" value="HisKA"/>
    <property type="match status" value="1"/>
</dbReference>
<dbReference type="InterPro" id="IPR036097">
    <property type="entry name" value="HisK_dim/P_sf"/>
</dbReference>
<dbReference type="PANTHER" id="PTHR43304">
    <property type="entry name" value="PHYTOCHROME-LIKE PROTEIN CPH1"/>
    <property type="match status" value="1"/>
</dbReference>
<evidence type="ECO:0000313" key="9">
    <source>
        <dbReference type="EMBL" id="MBH8560390.1"/>
    </source>
</evidence>
<dbReference type="Pfam" id="PF00512">
    <property type="entry name" value="HisKA"/>
    <property type="match status" value="1"/>
</dbReference>
<dbReference type="EMBL" id="JAEDAE010000013">
    <property type="protein sequence ID" value="MBH8560390.1"/>
    <property type="molecule type" value="Genomic_DNA"/>
</dbReference>